<dbReference type="PANTHER" id="PTHR22950">
    <property type="entry name" value="AMINO ACID TRANSPORTER"/>
    <property type="match status" value="1"/>
</dbReference>
<evidence type="ECO:0000313" key="11">
    <source>
        <dbReference type="EMBL" id="EST44323.1"/>
    </source>
</evidence>
<evidence type="ECO:0000259" key="10">
    <source>
        <dbReference type="Pfam" id="PF01490"/>
    </source>
</evidence>
<evidence type="ECO:0000256" key="1">
    <source>
        <dbReference type="ARBA" id="ARBA00004128"/>
    </source>
</evidence>
<feature type="transmembrane region" description="Helical" evidence="9">
    <location>
        <begin position="342"/>
        <end position="366"/>
    </location>
</feature>
<feature type="transmembrane region" description="Helical" evidence="9">
    <location>
        <begin position="156"/>
        <end position="181"/>
    </location>
</feature>
<dbReference type="GO" id="GO:0005290">
    <property type="term" value="F:L-histidine transmembrane transporter activity"/>
    <property type="evidence" value="ECO:0007669"/>
    <property type="project" value="TreeGrafter"/>
</dbReference>
<feature type="transmembrane region" description="Helical" evidence="9">
    <location>
        <begin position="193"/>
        <end position="210"/>
    </location>
</feature>
<evidence type="ECO:0000256" key="8">
    <source>
        <dbReference type="ARBA" id="ARBA00023136"/>
    </source>
</evidence>
<keyword evidence="4" id="KW-0926">Vacuole</keyword>
<feature type="domain" description="Amino acid transporter transmembrane" evidence="10">
    <location>
        <begin position="80"/>
        <end position="469"/>
    </location>
</feature>
<dbReference type="VEuPathDB" id="GiardiaDB:SS50377_28735"/>
<feature type="transmembrane region" description="Helical" evidence="9">
    <location>
        <begin position="447"/>
        <end position="470"/>
    </location>
</feature>
<feature type="transmembrane region" description="Helical" evidence="9">
    <location>
        <begin position="261"/>
        <end position="280"/>
    </location>
</feature>
<dbReference type="InterPro" id="IPR013057">
    <property type="entry name" value="AA_transpt_TM"/>
</dbReference>
<dbReference type="GO" id="GO:0061459">
    <property type="term" value="F:L-arginine transmembrane transporter activity"/>
    <property type="evidence" value="ECO:0007669"/>
    <property type="project" value="TreeGrafter"/>
</dbReference>
<sequence length="471" mass="53628">MIHKFQLPYYQRKRQDRKINQKLQYIIVNNIKCITNQMDEDDTYQELISNHVGNPQSSYQSIYQKFKLTQVSHLSQKKPHRATLFSSTLNLTNTILGAGILTIPFNFNRTGYVFGYIQQGMFAILAYYTFHLLGTSARATKCFNYQLLIQSLLNKTLGYLSSFCILIFTSFIMVSFCILIRDNLFFLSVQWHKALVFAAILVLAITPLSSVPELNMLQYSSLLSIFCGFYVVLFTVSLCVLKSTNKLTLPEMEPPIAIKPITFQFFASFAYSALAFAGHFNALNVFQEVKNHSSKSFNKSAFFSIVCILIMNLLISTGYFVFSDQVEPNILQNFDNLIQYRALSYICNISLVIILVCSYPLMMFCFKANLLELCCRKREIKYKHQVIIVIFLNILFGGISLFLTDVGIVLDVVSSIACVPLVIVFPGLLGLRWSYEEHDRKKKIIGLIVNTIVVIVGVLLMILGVIGCFIK</sequence>
<proteinExistence type="inferred from homology"/>
<protein>
    <submittedName>
        <fullName evidence="11">Transmembrane amino acid transporter protein</fullName>
    </submittedName>
</protein>
<comment type="similarity">
    <text evidence="2">Belongs to the amino acid/polyamine transporter 2 family.</text>
</comment>
<dbReference type="GO" id="GO:0005313">
    <property type="term" value="F:L-glutamate transmembrane transporter activity"/>
    <property type="evidence" value="ECO:0007669"/>
    <property type="project" value="TreeGrafter"/>
</dbReference>
<dbReference type="AlphaFoldDB" id="V6LJ05"/>
<gene>
    <name evidence="11" type="ORF">SS50377_15861</name>
</gene>
<feature type="transmembrane region" description="Helical" evidence="9">
    <location>
        <begin position="113"/>
        <end position="135"/>
    </location>
</feature>
<dbReference type="EMBL" id="KI546119">
    <property type="protein sequence ID" value="EST44323.1"/>
    <property type="molecule type" value="Genomic_DNA"/>
</dbReference>
<evidence type="ECO:0000256" key="4">
    <source>
        <dbReference type="ARBA" id="ARBA00022554"/>
    </source>
</evidence>
<keyword evidence="7 9" id="KW-1133">Transmembrane helix</keyword>
<evidence type="ECO:0000256" key="6">
    <source>
        <dbReference type="ARBA" id="ARBA00022970"/>
    </source>
</evidence>
<evidence type="ECO:0000256" key="2">
    <source>
        <dbReference type="ARBA" id="ARBA00008066"/>
    </source>
</evidence>
<feature type="transmembrane region" description="Helical" evidence="9">
    <location>
        <begin position="386"/>
        <end position="406"/>
    </location>
</feature>
<keyword evidence="8 9" id="KW-0472">Membrane</keyword>
<dbReference type="GO" id="GO:0005302">
    <property type="term" value="F:L-tyrosine transmembrane transporter activity"/>
    <property type="evidence" value="ECO:0007669"/>
    <property type="project" value="TreeGrafter"/>
</dbReference>
<evidence type="ECO:0000256" key="9">
    <source>
        <dbReference type="SAM" id="Phobius"/>
    </source>
</evidence>
<organism evidence="11">
    <name type="scientific">Spironucleus salmonicida</name>
    <dbReference type="NCBI Taxonomy" id="348837"/>
    <lineage>
        <taxon>Eukaryota</taxon>
        <taxon>Metamonada</taxon>
        <taxon>Diplomonadida</taxon>
        <taxon>Hexamitidae</taxon>
        <taxon>Hexamitinae</taxon>
        <taxon>Spironucleus</taxon>
    </lineage>
</organism>
<name>V6LJ05_9EUKA</name>
<comment type="subcellular location">
    <subcellularLocation>
        <location evidence="1">Vacuole membrane</location>
        <topology evidence="1">Multi-pass membrane protein</topology>
    </subcellularLocation>
</comment>
<keyword evidence="6" id="KW-0029">Amino-acid transport</keyword>
<feature type="transmembrane region" description="Helical" evidence="9">
    <location>
        <begin position="301"/>
        <end position="322"/>
    </location>
</feature>
<evidence type="ECO:0000256" key="5">
    <source>
        <dbReference type="ARBA" id="ARBA00022692"/>
    </source>
</evidence>
<dbReference type="GO" id="GO:0005774">
    <property type="term" value="C:vacuolar membrane"/>
    <property type="evidence" value="ECO:0007669"/>
    <property type="project" value="UniProtKB-SubCell"/>
</dbReference>
<accession>V6LJ05</accession>
<feature type="transmembrane region" description="Helical" evidence="9">
    <location>
        <begin position="222"/>
        <end position="241"/>
    </location>
</feature>
<evidence type="ECO:0000256" key="7">
    <source>
        <dbReference type="ARBA" id="ARBA00022989"/>
    </source>
</evidence>
<feature type="transmembrane region" description="Helical" evidence="9">
    <location>
        <begin position="412"/>
        <end position="435"/>
    </location>
</feature>
<evidence type="ECO:0000256" key="3">
    <source>
        <dbReference type="ARBA" id="ARBA00022448"/>
    </source>
</evidence>
<dbReference type="GO" id="GO:0015189">
    <property type="term" value="F:L-lysine transmembrane transporter activity"/>
    <property type="evidence" value="ECO:0007669"/>
    <property type="project" value="TreeGrafter"/>
</dbReference>
<dbReference type="Pfam" id="PF01490">
    <property type="entry name" value="Aa_trans"/>
    <property type="match status" value="1"/>
</dbReference>
<dbReference type="PANTHER" id="PTHR22950:SF678">
    <property type="entry name" value="VACUOLAR AMINO ACID TRANSPORTER 5-RELATED"/>
    <property type="match status" value="1"/>
</dbReference>
<keyword evidence="3" id="KW-0813">Transport</keyword>
<dbReference type="GO" id="GO:0015194">
    <property type="term" value="F:L-serine transmembrane transporter activity"/>
    <property type="evidence" value="ECO:0007669"/>
    <property type="project" value="TreeGrafter"/>
</dbReference>
<dbReference type="Gene3D" id="1.20.1740.10">
    <property type="entry name" value="Amino acid/polyamine transporter I"/>
    <property type="match status" value="1"/>
</dbReference>
<keyword evidence="5 9" id="KW-0812">Transmembrane</keyword>
<reference evidence="11" key="1">
    <citation type="journal article" date="2014" name="PLoS Genet.">
        <title>The Genome of Spironucleus salmonicida Highlights a Fish Pathogen Adapted to Fluctuating Environments.</title>
        <authorList>
            <person name="Xu F."/>
            <person name="Jerlstrom-Hultqvist J."/>
            <person name="Einarsson E."/>
            <person name="Astvaldsson A."/>
            <person name="Svard S.G."/>
            <person name="Andersson J.O."/>
        </authorList>
    </citation>
    <scope>NUCLEOTIDE SEQUENCE</scope>
</reference>
<feature type="transmembrane region" description="Helical" evidence="9">
    <location>
        <begin position="84"/>
        <end position="107"/>
    </location>
</feature>